<reference evidence="2" key="1">
    <citation type="submission" date="2018-04" db="EMBL/GenBank/DDBJ databases">
        <title>Transcriptome assembly of Sipha flava.</title>
        <authorList>
            <person name="Scully E.D."/>
            <person name="Geib S.M."/>
            <person name="Palmer N.A."/>
            <person name="Koch K."/>
            <person name="Bradshaw J."/>
            <person name="Heng-Moss T."/>
            <person name="Sarath G."/>
        </authorList>
    </citation>
    <scope>NUCLEOTIDE SEQUENCE</scope>
</reference>
<dbReference type="Proteomes" id="UP000694846">
    <property type="component" value="Unplaced"/>
</dbReference>
<dbReference type="RefSeq" id="XP_025407947.1">
    <property type="nucleotide sequence ID" value="XM_025552162.1"/>
</dbReference>
<dbReference type="OrthoDB" id="6620050at2759"/>
<organism evidence="2">
    <name type="scientific">Sipha flava</name>
    <name type="common">yellow sugarcane aphid</name>
    <dbReference type="NCBI Taxonomy" id="143950"/>
    <lineage>
        <taxon>Eukaryota</taxon>
        <taxon>Metazoa</taxon>
        <taxon>Ecdysozoa</taxon>
        <taxon>Arthropoda</taxon>
        <taxon>Hexapoda</taxon>
        <taxon>Insecta</taxon>
        <taxon>Pterygota</taxon>
        <taxon>Neoptera</taxon>
        <taxon>Paraneoptera</taxon>
        <taxon>Hemiptera</taxon>
        <taxon>Sternorrhyncha</taxon>
        <taxon>Aphidomorpha</taxon>
        <taxon>Aphidoidea</taxon>
        <taxon>Aphididae</taxon>
        <taxon>Sipha</taxon>
    </lineage>
</organism>
<evidence type="ECO:0000313" key="3">
    <source>
        <dbReference type="Proteomes" id="UP000694846"/>
    </source>
</evidence>
<feature type="signal peptide" evidence="1">
    <location>
        <begin position="1"/>
        <end position="26"/>
    </location>
</feature>
<feature type="chain" id="PRO_5044579263" evidence="1">
    <location>
        <begin position="27"/>
        <end position="127"/>
    </location>
</feature>
<proteinExistence type="predicted"/>
<evidence type="ECO:0000313" key="4">
    <source>
        <dbReference type="RefSeq" id="XP_025407947.1"/>
    </source>
</evidence>
<evidence type="ECO:0000256" key="1">
    <source>
        <dbReference type="SAM" id="SignalP"/>
    </source>
</evidence>
<accession>A0A2S2QTZ4</accession>
<name>A0A2S2QTZ4_9HEMI</name>
<keyword evidence="3" id="KW-1185">Reference proteome</keyword>
<dbReference type="AlphaFoldDB" id="A0A2S2QTZ4"/>
<evidence type="ECO:0000313" key="2">
    <source>
        <dbReference type="EMBL" id="MBY81217.1"/>
    </source>
</evidence>
<keyword evidence="1" id="KW-0732">Signal</keyword>
<dbReference type="EMBL" id="GGMS01012014">
    <property type="protein sequence ID" value="MBY81217.1"/>
    <property type="molecule type" value="Transcribed_RNA"/>
</dbReference>
<gene>
    <name evidence="4" type="primary">LOC112681840</name>
    <name evidence="2" type="ORF">g.19707</name>
</gene>
<dbReference type="GeneID" id="112681840"/>
<reference evidence="4" key="2">
    <citation type="submission" date="2025-04" db="UniProtKB">
        <authorList>
            <consortium name="RefSeq"/>
        </authorList>
    </citation>
    <scope>IDENTIFICATION</scope>
    <source>
        <tissue evidence="4">Whole body</tissue>
    </source>
</reference>
<sequence length="127" mass="14163">MSSPWKNLALVLLFAFLVKEAFYVDAAPTVTTNEMDGYRIVENNNRVLEIENGKEIDDSQRSPTFENFIQGIHNIDAAMEAMIDNYTDGVEHVGAENGLDSGEHLIDKIQRGTGYRSRPTSAIDITI</sequence>
<protein>
    <submittedName>
        <fullName evidence="4">Uncharacterized protein LOC112681840 isoform X5</fullName>
    </submittedName>
</protein>